<dbReference type="PANTHER" id="PTHR45973">
    <property type="entry name" value="PROTEIN PHOSPHATASE 1 REGULATORY SUBUNIT SDS22-RELATED"/>
    <property type="match status" value="1"/>
</dbReference>
<protein>
    <recommendedName>
        <fullName evidence="10">Dynein assembly factor 1, axonemal homolog</fullName>
    </recommendedName>
</protein>
<evidence type="ECO:0000256" key="5">
    <source>
        <dbReference type="ARBA" id="ARBA00023273"/>
    </source>
</evidence>
<evidence type="ECO:0000256" key="1">
    <source>
        <dbReference type="ARBA" id="ARBA00004316"/>
    </source>
</evidence>
<keyword evidence="4" id="KW-0677">Repeat</keyword>
<comment type="similarity">
    <text evidence="2">Belongs to the DNAAF1 family.</text>
</comment>
<organism evidence="8 9">
    <name type="scientific">Orchesella dallaii</name>
    <dbReference type="NCBI Taxonomy" id="48710"/>
    <lineage>
        <taxon>Eukaryota</taxon>
        <taxon>Metazoa</taxon>
        <taxon>Ecdysozoa</taxon>
        <taxon>Arthropoda</taxon>
        <taxon>Hexapoda</taxon>
        <taxon>Collembola</taxon>
        <taxon>Entomobryomorpha</taxon>
        <taxon>Entomobryoidea</taxon>
        <taxon>Orchesellidae</taxon>
        <taxon>Orchesellinae</taxon>
        <taxon>Orchesella</taxon>
    </lineage>
</organism>
<feature type="region of interest" description="Disordered" evidence="7">
    <location>
        <begin position="227"/>
        <end position="261"/>
    </location>
</feature>
<evidence type="ECO:0000313" key="9">
    <source>
        <dbReference type="Proteomes" id="UP001642540"/>
    </source>
</evidence>
<name>A0ABP1S656_9HEXA</name>
<evidence type="ECO:0000256" key="2">
    <source>
        <dbReference type="ARBA" id="ARBA00006453"/>
    </source>
</evidence>
<gene>
    <name evidence="8" type="ORF">ODALV1_LOCUS29870</name>
</gene>
<sequence>MKNLHVLTLMGNPCIRKIENYRRHMIVSCKHLTYLDDRPVFDKERACCEAWALGGREAERECRDRWNEREQKKITDSVNALITLRNRKIAEREAKERAEAEAKEKLELELERQPPFHEDNNKVEDILAGGDGPNIVAVVAEADLKENLKEDLEHMSVAKEVIDDLLNRLAPEDHFIRQTVTVDEQSSDDTFSDNSSDTEISLSESVKGKDETDLGCSVVPAVLGENEVCTNEENSQEEYFSEETQRPDHDGDDDDEKGFRPATLFTGDLKGLLDQNADVRCIEPVQQEKQQESLRISSVFYEEQVEKVEKELGTPHTNSSPEKRSTFDLYLSTLEKALEELNKVEAEKMNKVAARMEEMKERLNSFESEEEQEQETDEEESDDDDDDNNGSSSEDEYVTASSLSHNDSIDKSEENESNPFDGDGNYDSAQQCENCEHYGDRLIPPEMEEDIKRILSHDLSVIEAVNMERVMDSLQREENPDSLVVNKLEGFI</sequence>
<feature type="coiled-coil region" evidence="6">
    <location>
        <begin position="81"/>
        <end position="112"/>
    </location>
</feature>
<feature type="region of interest" description="Disordered" evidence="7">
    <location>
        <begin position="180"/>
        <end position="211"/>
    </location>
</feature>
<dbReference type="Proteomes" id="UP001642540">
    <property type="component" value="Unassembled WGS sequence"/>
</dbReference>
<dbReference type="SUPFAM" id="SSF52058">
    <property type="entry name" value="L domain-like"/>
    <property type="match status" value="1"/>
</dbReference>
<evidence type="ECO:0000313" key="8">
    <source>
        <dbReference type="EMBL" id="CAL8143756.1"/>
    </source>
</evidence>
<feature type="compositionally biased region" description="Acidic residues" evidence="7">
    <location>
        <begin position="367"/>
        <end position="397"/>
    </location>
</feature>
<evidence type="ECO:0000256" key="3">
    <source>
        <dbReference type="ARBA" id="ARBA00022614"/>
    </source>
</evidence>
<comment type="subcellular location">
    <subcellularLocation>
        <location evidence="1">Cell projection</location>
    </subcellularLocation>
</comment>
<reference evidence="8 9" key="1">
    <citation type="submission" date="2024-08" db="EMBL/GenBank/DDBJ databases">
        <authorList>
            <person name="Cucini C."/>
            <person name="Frati F."/>
        </authorList>
    </citation>
    <scope>NUCLEOTIDE SEQUENCE [LARGE SCALE GENOMIC DNA]</scope>
</reference>
<evidence type="ECO:0008006" key="10">
    <source>
        <dbReference type="Google" id="ProtNLM"/>
    </source>
</evidence>
<dbReference type="PANTHER" id="PTHR45973:SF9">
    <property type="entry name" value="LEUCINE-RICH REPEAT-CONTAINING PROTEIN 46"/>
    <property type="match status" value="1"/>
</dbReference>
<dbReference type="Gene3D" id="3.80.10.10">
    <property type="entry name" value="Ribonuclease Inhibitor"/>
    <property type="match status" value="1"/>
</dbReference>
<dbReference type="EMBL" id="CAXLJM020000160">
    <property type="protein sequence ID" value="CAL8143756.1"/>
    <property type="molecule type" value="Genomic_DNA"/>
</dbReference>
<evidence type="ECO:0000256" key="6">
    <source>
        <dbReference type="SAM" id="Coils"/>
    </source>
</evidence>
<keyword evidence="3" id="KW-0433">Leucine-rich repeat</keyword>
<comment type="caution">
    <text evidence="8">The sequence shown here is derived from an EMBL/GenBank/DDBJ whole genome shotgun (WGS) entry which is preliminary data.</text>
</comment>
<keyword evidence="5" id="KW-0966">Cell projection</keyword>
<feature type="region of interest" description="Disordered" evidence="7">
    <location>
        <begin position="361"/>
        <end position="433"/>
    </location>
</feature>
<evidence type="ECO:0000256" key="7">
    <source>
        <dbReference type="SAM" id="MobiDB-lite"/>
    </source>
</evidence>
<dbReference type="InterPro" id="IPR050576">
    <property type="entry name" value="Cilia_flagella_integrity"/>
</dbReference>
<dbReference type="InterPro" id="IPR032675">
    <property type="entry name" value="LRR_dom_sf"/>
</dbReference>
<evidence type="ECO:0000256" key="4">
    <source>
        <dbReference type="ARBA" id="ARBA00022737"/>
    </source>
</evidence>
<keyword evidence="6" id="KW-0175">Coiled coil</keyword>
<accession>A0ABP1S656</accession>
<keyword evidence="9" id="KW-1185">Reference proteome</keyword>
<proteinExistence type="inferred from homology"/>